<feature type="domain" description="GGDEF" evidence="4">
    <location>
        <begin position="249"/>
        <end position="394"/>
    </location>
</feature>
<dbReference type="GO" id="GO:1902201">
    <property type="term" value="P:negative regulation of bacterial-type flagellum-dependent cell motility"/>
    <property type="evidence" value="ECO:0007669"/>
    <property type="project" value="TreeGrafter"/>
</dbReference>
<keyword evidence="6" id="KW-1185">Reference proteome</keyword>
<dbReference type="STRING" id="1198114.AciX9_0608"/>
<feature type="transmembrane region" description="Helical" evidence="3">
    <location>
        <begin position="186"/>
        <end position="206"/>
    </location>
</feature>
<dbReference type="OrthoDB" id="115048at2"/>
<evidence type="ECO:0000259" key="4">
    <source>
        <dbReference type="PROSITE" id="PS50887"/>
    </source>
</evidence>
<dbReference type="PROSITE" id="PS50887">
    <property type="entry name" value="GGDEF"/>
    <property type="match status" value="1"/>
</dbReference>
<comment type="catalytic activity">
    <reaction evidence="2">
        <text>2 GTP = 3',3'-c-di-GMP + 2 diphosphate</text>
        <dbReference type="Rhea" id="RHEA:24898"/>
        <dbReference type="ChEBI" id="CHEBI:33019"/>
        <dbReference type="ChEBI" id="CHEBI:37565"/>
        <dbReference type="ChEBI" id="CHEBI:58805"/>
        <dbReference type="EC" id="2.7.7.65"/>
    </reaction>
</comment>
<dbReference type="CDD" id="cd01949">
    <property type="entry name" value="GGDEF"/>
    <property type="match status" value="1"/>
</dbReference>
<feature type="transmembrane region" description="Helical" evidence="3">
    <location>
        <begin position="6"/>
        <end position="27"/>
    </location>
</feature>
<dbReference type="InterPro" id="IPR029787">
    <property type="entry name" value="Nucleotide_cyclase"/>
</dbReference>
<dbReference type="InterPro" id="IPR043128">
    <property type="entry name" value="Rev_trsase/Diguanyl_cyclase"/>
</dbReference>
<dbReference type="Pfam" id="PF00990">
    <property type="entry name" value="GGDEF"/>
    <property type="match status" value="1"/>
</dbReference>
<dbReference type="PANTHER" id="PTHR45138">
    <property type="entry name" value="REGULATORY COMPONENTS OF SENSORY TRANSDUCTION SYSTEM"/>
    <property type="match status" value="1"/>
</dbReference>
<evidence type="ECO:0000313" key="5">
    <source>
        <dbReference type="EMBL" id="ADW67679.1"/>
    </source>
</evidence>
<dbReference type="GO" id="GO:0005886">
    <property type="term" value="C:plasma membrane"/>
    <property type="evidence" value="ECO:0007669"/>
    <property type="project" value="TreeGrafter"/>
</dbReference>
<accession>E8WZ77</accession>
<dbReference type="eggNOG" id="COG3706">
    <property type="taxonomic scope" value="Bacteria"/>
</dbReference>
<feature type="transmembrane region" description="Helical" evidence="3">
    <location>
        <begin position="94"/>
        <end position="114"/>
    </location>
</feature>
<organism evidence="6">
    <name type="scientific">Granulicella tundricola (strain ATCC BAA-1859 / DSM 23138 / MP5ACTX9)</name>
    <dbReference type="NCBI Taxonomy" id="1198114"/>
    <lineage>
        <taxon>Bacteria</taxon>
        <taxon>Pseudomonadati</taxon>
        <taxon>Acidobacteriota</taxon>
        <taxon>Terriglobia</taxon>
        <taxon>Terriglobales</taxon>
        <taxon>Acidobacteriaceae</taxon>
        <taxon>Granulicella</taxon>
    </lineage>
</organism>
<protein>
    <recommendedName>
        <fullName evidence="1">diguanylate cyclase</fullName>
        <ecNumber evidence="1">2.7.7.65</ecNumber>
    </recommendedName>
</protein>
<dbReference type="InterPro" id="IPR050469">
    <property type="entry name" value="Diguanylate_Cyclase"/>
</dbReference>
<sequence length="394" mass="42743">MAAYNVLIFGALLLGCGSGGLFVVRLTNPRLKGLAWLGAAFSVGGVGALLLVFEHVLPRLLGILGADLMILLAFVLLHVSFLELVEAESFVPKMGILLLVIQGAMSFLSINGTVTGRVRVMMVGLLVAVQVSETARLLIRHGKRDMRAPAWFNIVILAFFAVLNLARSIGMAVGTVTGTFAEQVATLAYGIYIAVALGLAFGFFWMTTATLSAALEHIASTDPLTRLYNRRAFRYWCDKEVKRSQSRGRLFSVLMIDLDHFKKINDRFGHLAGDGALCAAVEKMQDSIRGIDILGRWGGEEFILLLPGASPDSALVIADRLRLNVAKIMVGATGELHRLEEILGDPNDMMRVTVSLGVTTYRGKGDTVESMLKRADEGLYEAKATGRNRIVAMT</sequence>
<evidence type="ECO:0000256" key="2">
    <source>
        <dbReference type="ARBA" id="ARBA00034247"/>
    </source>
</evidence>
<keyword evidence="3" id="KW-0812">Transmembrane</keyword>
<evidence type="ECO:0000256" key="3">
    <source>
        <dbReference type="SAM" id="Phobius"/>
    </source>
</evidence>
<dbReference type="Gene3D" id="3.30.70.270">
    <property type="match status" value="1"/>
</dbReference>
<dbReference type="SUPFAM" id="SSF55073">
    <property type="entry name" value="Nucleotide cyclase"/>
    <property type="match status" value="1"/>
</dbReference>
<dbReference type="NCBIfam" id="TIGR00254">
    <property type="entry name" value="GGDEF"/>
    <property type="match status" value="1"/>
</dbReference>
<gene>
    <name evidence="5" type="ordered locus">AciX9_0608</name>
</gene>
<keyword evidence="3" id="KW-1133">Transmembrane helix</keyword>
<dbReference type="PANTHER" id="PTHR45138:SF9">
    <property type="entry name" value="DIGUANYLATE CYCLASE DGCM-RELATED"/>
    <property type="match status" value="1"/>
</dbReference>
<dbReference type="RefSeq" id="WP_013579007.1">
    <property type="nucleotide sequence ID" value="NC_015064.1"/>
</dbReference>
<dbReference type="EMBL" id="CP002480">
    <property type="protein sequence ID" value="ADW67679.1"/>
    <property type="molecule type" value="Genomic_DNA"/>
</dbReference>
<dbReference type="KEGG" id="acm:AciX9_0608"/>
<dbReference type="PaxDb" id="1198114-AciX9_0608"/>
<dbReference type="AlphaFoldDB" id="E8WZ77"/>
<evidence type="ECO:0000313" key="6">
    <source>
        <dbReference type="Proteomes" id="UP000000343"/>
    </source>
</evidence>
<feature type="transmembrane region" description="Helical" evidence="3">
    <location>
        <begin position="151"/>
        <end position="174"/>
    </location>
</feature>
<evidence type="ECO:0000256" key="1">
    <source>
        <dbReference type="ARBA" id="ARBA00012528"/>
    </source>
</evidence>
<dbReference type="HOGENOM" id="CLU_000445_11_1_0"/>
<dbReference type="EC" id="2.7.7.65" evidence="1"/>
<dbReference type="Proteomes" id="UP000000343">
    <property type="component" value="Chromosome"/>
</dbReference>
<keyword evidence="3" id="KW-0472">Membrane</keyword>
<dbReference type="GO" id="GO:0052621">
    <property type="term" value="F:diguanylate cyclase activity"/>
    <property type="evidence" value="ECO:0007669"/>
    <property type="project" value="UniProtKB-EC"/>
</dbReference>
<name>E8WZ77_GRATM</name>
<feature type="transmembrane region" description="Helical" evidence="3">
    <location>
        <begin position="59"/>
        <end position="82"/>
    </location>
</feature>
<dbReference type="GO" id="GO:0043709">
    <property type="term" value="P:cell adhesion involved in single-species biofilm formation"/>
    <property type="evidence" value="ECO:0007669"/>
    <property type="project" value="TreeGrafter"/>
</dbReference>
<dbReference type="InterPro" id="IPR000160">
    <property type="entry name" value="GGDEF_dom"/>
</dbReference>
<feature type="transmembrane region" description="Helical" evidence="3">
    <location>
        <begin position="34"/>
        <end position="53"/>
    </location>
</feature>
<dbReference type="SMART" id="SM00267">
    <property type="entry name" value="GGDEF"/>
    <property type="match status" value="1"/>
</dbReference>
<dbReference type="FunFam" id="3.30.70.270:FF:000001">
    <property type="entry name" value="Diguanylate cyclase domain protein"/>
    <property type="match status" value="1"/>
</dbReference>
<reference evidence="6" key="1">
    <citation type="submission" date="2011-01" db="EMBL/GenBank/DDBJ databases">
        <title>Complete sequence of chromosome of Acidobacterium sp. MP5ACTX9.</title>
        <authorList>
            <consortium name="US DOE Joint Genome Institute"/>
            <person name="Lucas S."/>
            <person name="Copeland A."/>
            <person name="Lapidus A."/>
            <person name="Cheng J.-F."/>
            <person name="Goodwin L."/>
            <person name="Pitluck S."/>
            <person name="Teshima H."/>
            <person name="Detter J.C."/>
            <person name="Han C."/>
            <person name="Tapia R."/>
            <person name="Land M."/>
            <person name="Hauser L."/>
            <person name="Kyrpides N."/>
            <person name="Ivanova N."/>
            <person name="Ovchinnikova G."/>
            <person name="Pagani I."/>
            <person name="Rawat S.R."/>
            <person name="Mannisto M."/>
            <person name="Haggblom M.M."/>
            <person name="Woyke T."/>
        </authorList>
    </citation>
    <scope>NUCLEOTIDE SEQUENCE [LARGE SCALE GENOMIC DNA]</scope>
    <source>
        <strain evidence="6">MP5ACTX9</strain>
    </source>
</reference>
<proteinExistence type="predicted"/>